<accession>A0A0J0XIL7</accession>
<feature type="region of interest" description="Disordered" evidence="1">
    <location>
        <begin position="1"/>
        <end position="21"/>
    </location>
</feature>
<organism evidence="2 3">
    <name type="scientific">Cutaneotrichosporon oleaginosum</name>
    <dbReference type="NCBI Taxonomy" id="879819"/>
    <lineage>
        <taxon>Eukaryota</taxon>
        <taxon>Fungi</taxon>
        <taxon>Dikarya</taxon>
        <taxon>Basidiomycota</taxon>
        <taxon>Agaricomycotina</taxon>
        <taxon>Tremellomycetes</taxon>
        <taxon>Trichosporonales</taxon>
        <taxon>Trichosporonaceae</taxon>
        <taxon>Cutaneotrichosporon</taxon>
    </lineage>
</organism>
<name>A0A0J0XIL7_9TREE</name>
<evidence type="ECO:0000313" key="2">
    <source>
        <dbReference type="EMBL" id="KLT40918.1"/>
    </source>
</evidence>
<sequence>MARWAMPSQIKPTKQSSECTAWWPRPSRGSSLGIQERIVASSWLEQTRTPRRRTSRPVRPCTRHAPGNYIAGPIVLRIISACPADLTRARHVDGRDPAWTEGEDNTWLDEMTMWAARTKEIHCRRQETPLDSVPGLCRPDHLCSTPAPRPQRCDEGKRAER</sequence>
<feature type="compositionally biased region" description="Basic and acidic residues" evidence="1">
    <location>
        <begin position="151"/>
        <end position="161"/>
    </location>
</feature>
<feature type="region of interest" description="Disordered" evidence="1">
    <location>
        <begin position="45"/>
        <end position="64"/>
    </location>
</feature>
<proteinExistence type="predicted"/>
<dbReference type="RefSeq" id="XP_018277409.1">
    <property type="nucleotide sequence ID" value="XM_018419501.1"/>
</dbReference>
<protein>
    <submittedName>
        <fullName evidence="2">Uncharacterized protein</fullName>
    </submittedName>
</protein>
<dbReference type="Proteomes" id="UP000053611">
    <property type="component" value="Unassembled WGS sequence"/>
</dbReference>
<reference evidence="2 3" key="1">
    <citation type="submission" date="2015-03" db="EMBL/GenBank/DDBJ databases">
        <title>Genomics and transcriptomics of the oil-accumulating basidiomycete yeast T. oleaginosus allow insights into substrate utilization and the diverse evolutionary trajectories of mating systems in fungi.</title>
        <authorList>
            <consortium name="DOE Joint Genome Institute"/>
            <person name="Kourist R."/>
            <person name="Kracht O."/>
            <person name="Bracharz F."/>
            <person name="Lipzen A."/>
            <person name="Nolan M."/>
            <person name="Ohm R."/>
            <person name="Grigoriev I."/>
            <person name="Sun S."/>
            <person name="Heitman J."/>
            <person name="Bruck T."/>
            <person name="Nowrousian M."/>
        </authorList>
    </citation>
    <scope>NUCLEOTIDE SEQUENCE [LARGE SCALE GENOMIC DNA]</scope>
    <source>
        <strain evidence="2 3">IBC0246</strain>
    </source>
</reference>
<evidence type="ECO:0000256" key="1">
    <source>
        <dbReference type="SAM" id="MobiDB-lite"/>
    </source>
</evidence>
<dbReference type="GeneID" id="28980104"/>
<evidence type="ECO:0000313" key="3">
    <source>
        <dbReference type="Proteomes" id="UP000053611"/>
    </source>
</evidence>
<gene>
    <name evidence="2" type="ORF">CC85DRAFT_138152</name>
</gene>
<dbReference type="EMBL" id="KQ087226">
    <property type="protein sequence ID" value="KLT40918.1"/>
    <property type="molecule type" value="Genomic_DNA"/>
</dbReference>
<dbReference type="AlphaFoldDB" id="A0A0J0XIL7"/>
<feature type="compositionally biased region" description="Polar residues" evidence="1">
    <location>
        <begin position="10"/>
        <end position="19"/>
    </location>
</feature>
<keyword evidence="3" id="KW-1185">Reference proteome</keyword>
<feature type="region of interest" description="Disordered" evidence="1">
    <location>
        <begin position="139"/>
        <end position="161"/>
    </location>
</feature>